<feature type="compositionally biased region" description="Basic residues" evidence="2">
    <location>
        <begin position="284"/>
        <end position="301"/>
    </location>
</feature>
<dbReference type="PANTHER" id="PTHR43941">
    <property type="entry name" value="STRUCTURAL MAINTENANCE OF CHROMOSOMES PROTEIN 2"/>
    <property type="match status" value="1"/>
</dbReference>
<dbReference type="GO" id="GO:0007076">
    <property type="term" value="P:mitotic chromosome condensation"/>
    <property type="evidence" value="ECO:0007669"/>
    <property type="project" value="TreeGrafter"/>
</dbReference>
<sequence>MDDGNGGKLDAQEPTKNDGSGTKTANGAVEAGSNSGTDVDSAVLSCLLAKTVNLRASLTSADRPRPATSIERGSNVGSYSHHFFGSKKHASYADHGYVRPHHSRADVNISKQAIDVDNNDDDHVPKGDLSTVESSKSDTELLSAPDEEELQDDSVTRLSGLLVKAVTLASANEMARQSKSSDPLFVPHTHLNKCNSSSKTYESGLADPGLGAEVKGHGSHEGITARRSAYGIEGERGAGITEGKRSSHGMLGRIKILTNCLSSSSDEGRSQEDVTPSSEDASPKRRLLSKIPKKKTKKKKKLLDAEKSGSGSEVGIGVSQATVDELASGIEVVKTTSDTKTKDAELPEFSPPDVVKEIKVNGKEASPSDLQFERLDDDAQHHDNLALSPHHSGSSIELLCDYSQHVEGGEQVLSAIVTPGRQKSPTGTKPTCADDTEAPSKESKEGEPGGRGTKQVHVAHHASAPVTLNQADGEDDKSHPEIALKAVKERYRVLSEQISDAIPGVSIDEKLRLAVLGSLSYAARSEDRPEPGRRVASAPGPLENMARHLAEEFAKSQHVESGISSFEGTYYDESSNHFHGTPNAKQESRSSSDSAKDVPVQAQDPTADLTCSSDSSQDDYVQQMRAAQRLIDSHHKSSPAPQQLQSIRDPGLKMIINDNDRSLRDIKRDYLGSGSPSTASSGYGSAFQAKIADLEANLSTSEGLGKPYKVTMPIEEDSVRKKEFGYILKMLEKEGGGQGLDSHRDPALLEAAVSYLYWSRHDAQDLLRKPQQHQKVVIEDKLEAQNLQLDLPPHSTVRNSETLEQLKAELEQKVKQIEDAISKSQEFEAAHATSGQVKQETAANSPEDKKSLLPAQELVIKDGAIHHPPVSKPVNLTLPDTEAKYSSASDSSTDDSRPPSSFHRSQQSMAFMSPGGALGSSVILSECGSAKRVRCEMEGRLAELEREKEEMAARMKEQRLTSVQLEAHLFDQLTTLTQEYQNLIAHDQEHKQLSKDLRLQLDRKQKELEQAKAHTFESSTDSQEFQNKLDILSFESKEKIHQLNIQLTFAQQENVRLQKKLRQEAVRQQGIQDDSKRRDEEARKEKEALMEELHQERNNRSQLDAELVSHAGDLHQMATTLQDLQTENRSQSQEIRRLHQALEQSIQDRAELQQELKQANHRLETKREQWKQQRRQLSDHLNETKASLDKSQLHLQTVSHTNRTLTATTAQLQDSYQALSSQLHKEKLAKETAGQEAQRIREELEAERKKRSDLVHSQLSQWQQSLQGSTKKLSEALEKKICRQQEELQHLMATNTELTADLPCNISKHSASTRADSDQFHDRNQLHHGQQAACRARMQDWTSFNTGGGLCPETCRGCSHCCQHHKRC</sequence>
<feature type="compositionally biased region" description="Basic and acidic residues" evidence="2">
    <location>
        <begin position="438"/>
        <end position="448"/>
    </location>
</feature>
<dbReference type="GO" id="GO:0000796">
    <property type="term" value="C:condensin complex"/>
    <property type="evidence" value="ECO:0007669"/>
    <property type="project" value="TreeGrafter"/>
</dbReference>
<feature type="region of interest" description="Disordered" evidence="2">
    <location>
        <begin position="1"/>
        <end position="37"/>
    </location>
</feature>
<feature type="region of interest" description="Disordered" evidence="2">
    <location>
        <begin position="1065"/>
        <end position="1085"/>
    </location>
</feature>
<feature type="region of interest" description="Disordered" evidence="2">
    <location>
        <begin position="116"/>
        <end position="153"/>
    </location>
</feature>
<feature type="region of interest" description="Disordered" evidence="2">
    <location>
        <begin position="416"/>
        <end position="457"/>
    </location>
</feature>
<dbReference type="EnsemblMetazoa" id="XM_038215247.1">
    <property type="protein sequence ID" value="XP_038071175.1"/>
    <property type="gene ID" value="LOC119740046"/>
</dbReference>
<dbReference type="Proteomes" id="UP000887568">
    <property type="component" value="Unplaced"/>
</dbReference>
<evidence type="ECO:0000256" key="1">
    <source>
        <dbReference type="SAM" id="Coils"/>
    </source>
</evidence>
<dbReference type="GeneID" id="119740046"/>
<protein>
    <submittedName>
        <fullName evidence="3">Uncharacterized protein</fullName>
    </submittedName>
</protein>
<feature type="region of interest" description="Disordered" evidence="2">
    <location>
        <begin position="882"/>
        <end position="905"/>
    </location>
</feature>
<dbReference type="GO" id="GO:0000793">
    <property type="term" value="C:condensed chromosome"/>
    <property type="evidence" value="ECO:0007669"/>
    <property type="project" value="TreeGrafter"/>
</dbReference>
<proteinExistence type="predicted"/>
<organism evidence="3 4">
    <name type="scientific">Patiria miniata</name>
    <name type="common">Bat star</name>
    <name type="synonym">Asterina miniata</name>
    <dbReference type="NCBI Taxonomy" id="46514"/>
    <lineage>
        <taxon>Eukaryota</taxon>
        <taxon>Metazoa</taxon>
        <taxon>Echinodermata</taxon>
        <taxon>Eleutherozoa</taxon>
        <taxon>Asterozoa</taxon>
        <taxon>Asteroidea</taxon>
        <taxon>Valvatacea</taxon>
        <taxon>Valvatida</taxon>
        <taxon>Asterinidae</taxon>
        <taxon>Patiria</taxon>
    </lineage>
</organism>
<feature type="compositionally biased region" description="Basic and acidic residues" evidence="2">
    <location>
        <begin position="586"/>
        <end position="596"/>
    </location>
</feature>
<keyword evidence="1" id="KW-0175">Coiled coil</keyword>
<keyword evidence="4" id="KW-1185">Reference proteome</keyword>
<feature type="coiled-coil region" evidence="1">
    <location>
        <begin position="930"/>
        <end position="961"/>
    </location>
</feature>
<evidence type="ECO:0000313" key="3">
    <source>
        <dbReference type="EnsemblMetazoa" id="XP_038071175.1"/>
    </source>
</evidence>
<feature type="compositionally biased region" description="Polar residues" evidence="2">
    <location>
        <begin position="833"/>
        <end position="844"/>
    </location>
</feature>
<accession>A0A914B5T2</accession>
<dbReference type="PANTHER" id="PTHR43941:SF1">
    <property type="entry name" value="STRUCTURAL MAINTENANCE OF CHROMOSOMES PROTEIN 2"/>
    <property type="match status" value="1"/>
</dbReference>
<dbReference type="OMA" id="RVRCEME"/>
<evidence type="ECO:0000256" key="2">
    <source>
        <dbReference type="SAM" id="MobiDB-lite"/>
    </source>
</evidence>
<feature type="compositionally biased region" description="Basic and acidic residues" evidence="2">
    <location>
        <begin position="1073"/>
        <end position="1085"/>
    </location>
</feature>
<name>A0A914B5T2_PATMI</name>
<dbReference type="GO" id="GO:0000785">
    <property type="term" value="C:chromatin"/>
    <property type="evidence" value="ECO:0007669"/>
    <property type="project" value="TreeGrafter"/>
</dbReference>
<feature type="region of interest" description="Disordered" evidence="2">
    <location>
        <begin position="262"/>
        <end position="316"/>
    </location>
</feature>
<feature type="region of interest" description="Disordered" evidence="2">
    <location>
        <begin position="573"/>
        <end position="617"/>
    </location>
</feature>
<feature type="region of interest" description="Disordered" evidence="2">
    <location>
        <begin position="59"/>
        <end position="79"/>
    </location>
</feature>
<feature type="region of interest" description="Disordered" evidence="2">
    <location>
        <begin position="826"/>
        <end position="850"/>
    </location>
</feature>
<evidence type="ECO:0000313" key="4">
    <source>
        <dbReference type="Proteomes" id="UP000887568"/>
    </source>
</evidence>
<dbReference type="GO" id="GO:0003682">
    <property type="term" value="F:chromatin binding"/>
    <property type="evidence" value="ECO:0007669"/>
    <property type="project" value="TreeGrafter"/>
</dbReference>
<reference evidence="3" key="1">
    <citation type="submission" date="2022-11" db="UniProtKB">
        <authorList>
            <consortium name="EnsemblMetazoa"/>
        </authorList>
    </citation>
    <scope>IDENTIFICATION</scope>
</reference>
<dbReference type="OrthoDB" id="10413204at2759"/>
<dbReference type="RefSeq" id="XP_038071175.1">
    <property type="nucleotide sequence ID" value="XM_038215247.1"/>
</dbReference>